<feature type="transmembrane region" description="Helical" evidence="7">
    <location>
        <begin position="205"/>
        <end position="227"/>
    </location>
</feature>
<dbReference type="PANTHER" id="PTHR32243:SF18">
    <property type="entry name" value="INNER MEMBRANE ABC TRANSPORTER PERMEASE PROTEIN YCJP"/>
    <property type="match status" value="1"/>
</dbReference>
<dbReference type="InterPro" id="IPR050901">
    <property type="entry name" value="BP-dep_ABC_trans_perm"/>
</dbReference>
<feature type="transmembrane region" description="Helical" evidence="7">
    <location>
        <begin position="28"/>
        <end position="53"/>
    </location>
</feature>
<comment type="subcellular location">
    <subcellularLocation>
        <location evidence="1 7">Cell membrane</location>
        <topology evidence="1 7">Multi-pass membrane protein</topology>
    </subcellularLocation>
</comment>
<dbReference type="EMBL" id="VBAK01000117">
    <property type="protein sequence ID" value="TMI89893.1"/>
    <property type="molecule type" value="Genomic_DNA"/>
</dbReference>
<proteinExistence type="inferred from homology"/>
<dbReference type="Proteomes" id="UP000318509">
    <property type="component" value="Unassembled WGS sequence"/>
</dbReference>
<sequence length="298" mass="33232">MPDHPAAAAARLPALRGRRGRSRRWRAAILEGGGWTLSGLALFVLLFPILVMLSTSLKTLNDVYRVPPSWVPAPLTLQNFADIWTRYPLGTYMRNSLIIGVGATLLNLAAAIPAGYAVARLRFRGRETFMLLLLLIQMFSPIVVLIPLFKIMAALHWLDTYWALIVTNTVFTLAFSIWMLASYFRAIPGEIEEAALVDGCTRPQTILRIAIPVAAPGVVTTIIYVFITAWNEFVFALTFISRTEMRTLTVGLYTFIGRWAVQWHYLMAAALVGIVPVVILFMFVERHLVRGLALGSVK</sequence>
<evidence type="ECO:0000256" key="3">
    <source>
        <dbReference type="ARBA" id="ARBA00022475"/>
    </source>
</evidence>
<dbReference type="InterPro" id="IPR035906">
    <property type="entry name" value="MetI-like_sf"/>
</dbReference>
<feature type="transmembrane region" description="Helical" evidence="7">
    <location>
        <begin position="263"/>
        <end position="284"/>
    </location>
</feature>
<evidence type="ECO:0000256" key="1">
    <source>
        <dbReference type="ARBA" id="ARBA00004651"/>
    </source>
</evidence>
<dbReference type="SUPFAM" id="SSF161098">
    <property type="entry name" value="MetI-like"/>
    <property type="match status" value="1"/>
</dbReference>
<dbReference type="PANTHER" id="PTHR32243">
    <property type="entry name" value="MALTOSE TRANSPORT SYSTEM PERMEASE-RELATED"/>
    <property type="match status" value="1"/>
</dbReference>
<feature type="domain" description="ABC transmembrane type-1" evidence="8">
    <location>
        <begin position="93"/>
        <end position="284"/>
    </location>
</feature>
<keyword evidence="4 7" id="KW-0812">Transmembrane</keyword>
<evidence type="ECO:0000256" key="6">
    <source>
        <dbReference type="ARBA" id="ARBA00023136"/>
    </source>
</evidence>
<feature type="transmembrane region" description="Helical" evidence="7">
    <location>
        <begin position="161"/>
        <end position="184"/>
    </location>
</feature>
<dbReference type="AlphaFoldDB" id="A0A537K276"/>
<organism evidence="9 10">
    <name type="scientific">Candidatus Segetimicrobium genomatis</name>
    <dbReference type="NCBI Taxonomy" id="2569760"/>
    <lineage>
        <taxon>Bacteria</taxon>
        <taxon>Bacillati</taxon>
        <taxon>Candidatus Sysuimicrobiota</taxon>
        <taxon>Candidatus Sysuimicrobiia</taxon>
        <taxon>Candidatus Sysuimicrobiales</taxon>
        <taxon>Candidatus Segetimicrobiaceae</taxon>
        <taxon>Candidatus Segetimicrobium</taxon>
    </lineage>
</organism>
<feature type="transmembrane region" description="Helical" evidence="7">
    <location>
        <begin position="97"/>
        <end position="119"/>
    </location>
</feature>
<evidence type="ECO:0000259" key="8">
    <source>
        <dbReference type="PROSITE" id="PS50928"/>
    </source>
</evidence>
<dbReference type="Gene3D" id="1.10.3720.10">
    <property type="entry name" value="MetI-like"/>
    <property type="match status" value="1"/>
</dbReference>
<dbReference type="GO" id="GO:0005886">
    <property type="term" value="C:plasma membrane"/>
    <property type="evidence" value="ECO:0007669"/>
    <property type="project" value="UniProtKB-SubCell"/>
</dbReference>
<dbReference type="Pfam" id="PF00528">
    <property type="entry name" value="BPD_transp_1"/>
    <property type="match status" value="1"/>
</dbReference>
<protein>
    <submittedName>
        <fullName evidence="9">Carbohydrate ABC transporter permease</fullName>
    </submittedName>
</protein>
<keyword evidence="6 7" id="KW-0472">Membrane</keyword>
<evidence type="ECO:0000313" key="9">
    <source>
        <dbReference type="EMBL" id="TMI89893.1"/>
    </source>
</evidence>
<evidence type="ECO:0000256" key="4">
    <source>
        <dbReference type="ARBA" id="ARBA00022692"/>
    </source>
</evidence>
<dbReference type="InterPro" id="IPR000515">
    <property type="entry name" value="MetI-like"/>
</dbReference>
<comment type="similarity">
    <text evidence="7">Belongs to the binding-protein-dependent transport system permease family.</text>
</comment>
<evidence type="ECO:0000256" key="5">
    <source>
        <dbReference type="ARBA" id="ARBA00022989"/>
    </source>
</evidence>
<dbReference type="PROSITE" id="PS50928">
    <property type="entry name" value="ABC_TM1"/>
    <property type="match status" value="1"/>
</dbReference>
<keyword evidence="5 7" id="KW-1133">Transmembrane helix</keyword>
<feature type="transmembrane region" description="Helical" evidence="7">
    <location>
        <begin position="131"/>
        <end position="155"/>
    </location>
</feature>
<dbReference type="CDD" id="cd06261">
    <property type="entry name" value="TM_PBP2"/>
    <property type="match status" value="1"/>
</dbReference>
<gene>
    <name evidence="9" type="ORF">E6H00_08275</name>
</gene>
<evidence type="ECO:0000256" key="2">
    <source>
        <dbReference type="ARBA" id="ARBA00022448"/>
    </source>
</evidence>
<name>A0A537K276_9BACT</name>
<dbReference type="GO" id="GO:0055085">
    <property type="term" value="P:transmembrane transport"/>
    <property type="evidence" value="ECO:0007669"/>
    <property type="project" value="InterPro"/>
</dbReference>
<keyword evidence="2 7" id="KW-0813">Transport</keyword>
<accession>A0A537K276</accession>
<evidence type="ECO:0000313" key="10">
    <source>
        <dbReference type="Proteomes" id="UP000318509"/>
    </source>
</evidence>
<comment type="caution">
    <text evidence="9">The sequence shown here is derived from an EMBL/GenBank/DDBJ whole genome shotgun (WGS) entry which is preliminary data.</text>
</comment>
<evidence type="ECO:0000256" key="7">
    <source>
        <dbReference type="RuleBase" id="RU363032"/>
    </source>
</evidence>
<reference evidence="9 10" key="1">
    <citation type="journal article" date="2019" name="Nat. Microbiol.">
        <title>Mediterranean grassland soil C-N compound turnover is dependent on rainfall and depth, and is mediated by genomically divergent microorganisms.</title>
        <authorList>
            <person name="Diamond S."/>
            <person name="Andeer P.F."/>
            <person name="Li Z."/>
            <person name="Crits-Christoph A."/>
            <person name="Burstein D."/>
            <person name="Anantharaman K."/>
            <person name="Lane K.R."/>
            <person name="Thomas B.C."/>
            <person name="Pan C."/>
            <person name="Northen T.R."/>
            <person name="Banfield J.F."/>
        </authorList>
    </citation>
    <scope>NUCLEOTIDE SEQUENCE [LARGE SCALE GENOMIC DNA]</scope>
    <source>
        <strain evidence="9">NP_3</strain>
    </source>
</reference>
<keyword evidence="3" id="KW-1003">Cell membrane</keyword>